<dbReference type="InterPro" id="IPR002669">
    <property type="entry name" value="UreD"/>
</dbReference>
<comment type="subcellular location">
    <subcellularLocation>
        <location evidence="2">Cytoplasm</location>
    </subcellularLocation>
</comment>
<name>A0A937UQU0_9ACTN</name>
<gene>
    <name evidence="2" type="primary">ureD</name>
    <name evidence="4" type="ORF">I7412_26185</name>
</gene>
<organism evidence="4 5">
    <name type="scientific">Frankia nepalensis</name>
    <dbReference type="NCBI Taxonomy" id="1836974"/>
    <lineage>
        <taxon>Bacteria</taxon>
        <taxon>Bacillati</taxon>
        <taxon>Actinomycetota</taxon>
        <taxon>Actinomycetes</taxon>
        <taxon>Frankiales</taxon>
        <taxon>Frankiaceae</taxon>
        <taxon>Frankia</taxon>
    </lineage>
</organism>
<keyword evidence="2" id="KW-0996">Nickel insertion</keyword>
<feature type="region of interest" description="Disordered" evidence="3">
    <location>
        <begin position="56"/>
        <end position="105"/>
    </location>
</feature>
<sequence length="327" mass="32473">MTALADTGEAAGRRPAGTGRAAVRAHAVLRVEAAPDGSARVVESRSAVPLVLRHTDTAAPRLRDSTASRPMDAAAPRPMDAAAPRPLEPGTEPEAASQAEIPRPPGLPTVTVHLVGAAAGPLAGDQLRLDISVGAGVRLVLRSVAATLAMPGHGPGPSVTRIHAEVAAGGALDLLPEPTVAVRGCDHRMVGRAVVAAGGWLRWREEILLGRFGEPSGHVETDLRVDVRAPGGDRPLLRQRLPLGPDVPGLAGAAVVGSARAVGSLLVAAPAAPDGAGPAGLGLAAAVTPATGGALAGGAAVLPLAGPGILVTALAADAVTLRRHLGP</sequence>
<feature type="compositionally biased region" description="Low complexity" evidence="3">
    <location>
        <begin position="69"/>
        <end position="85"/>
    </location>
</feature>
<dbReference type="EMBL" id="JAEACQ010000252">
    <property type="protein sequence ID" value="MBL7630587.1"/>
    <property type="molecule type" value="Genomic_DNA"/>
</dbReference>
<dbReference type="RefSeq" id="WP_203002458.1">
    <property type="nucleotide sequence ID" value="NZ_JADWYU010000084.1"/>
</dbReference>
<dbReference type="AlphaFoldDB" id="A0A937UQU0"/>
<feature type="compositionally biased region" description="Basic and acidic residues" evidence="3">
    <location>
        <begin position="56"/>
        <end position="66"/>
    </location>
</feature>
<evidence type="ECO:0000313" key="5">
    <source>
        <dbReference type="Proteomes" id="UP000604475"/>
    </source>
</evidence>
<evidence type="ECO:0000313" key="4">
    <source>
        <dbReference type="EMBL" id="MBL7630587.1"/>
    </source>
</evidence>
<comment type="subunit">
    <text evidence="2">UreD, UreF and UreG form a complex that acts as a GTP-hydrolysis-dependent molecular chaperone, activating the urease apoprotein by helping to assemble the nickel containing metallocenter of UreC. The UreE protein probably delivers the nickel.</text>
</comment>
<proteinExistence type="inferred from homology"/>
<comment type="similarity">
    <text evidence="2">Belongs to the UreD family.</text>
</comment>
<keyword evidence="2" id="KW-0963">Cytoplasm</keyword>
<keyword evidence="5" id="KW-1185">Reference proteome</keyword>
<dbReference type="Pfam" id="PF01774">
    <property type="entry name" value="UreD"/>
    <property type="match status" value="1"/>
</dbReference>
<reference evidence="4" key="1">
    <citation type="submission" date="2020-12" db="EMBL/GenBank/DDBJ databases">
        <title>Genomic characterization of non-nitrogen-fixing Frankia strains.</title>
        <authorList>
            <person name="Carlos-Shanley C."/>
            <person name="Guerra T."/>
            <person name="Hahn D."/>
        </authorList>
    </citation>
    <scope>NUCLEOTIDE SEQUENCE</scope>
    <source>
        <strain evidence="4">CN6</strain>
    </source>
</reference>
<dbReference type="Proteomes" id="UP000604475">
    <property type="component" value="Unassembled WGS sequence"/>
</dbReference>
<dbReference type="HAMAP" id="MF_01384">
    <property type="entry name" value="UreD"/>
    <property type="match status" value="1"/>
</dbReference>
<feature type="compositionally biased region" description="Low complexity" evidence="3">
    <location>
        <begin position="8"/>
        <end position="20"/>
    </location>
</feature>
<comment type="function">
    <text evidence="2">Required for maturation of urease via the functional incorporation of the urease nickel metallocenter.</text>
</comment>
<accession>A0A937UQU0</accession>
<comment type="caution">
    <text evidence="4">The sequence shown here is derived from an EMBL/GenBank/DDBJ whole genome shotgun (WGS) entry which is preliminary data.</text>
</comment>
<protein>
    <recommendedName>
        <fullName evidence="2">Urease accessory protein UreD</fullName>
    </recommendedName>
</protein>
<evidence type="ECO:0000256" key="1">
    <source>
        <dbReference type="ARBA" id="ARBA00023186"/>
    </source>
</evidence>
<feature type="region of interest" description="Disordered" evidence="3">
    <location>
        <begin position="1"/>
        <end position="20"/>
    </location>
</feature>
<evidence type="ECO:0000256" key="2">
    <source>
        <dbReference type="HAMAP-Rule" id="MF_01384"/>
    </source>
</evidence>
<evidence type="ECO:0000256" key="3">
    <source>
        <dbReference type="SAM" id="MobiDB-lite"/>
    </source>
</evidence>
<dbReference type="GO" id="GO:0005737">
    <property type="term" value="C:cytoplasm"/>
    <property type="evidence" value="ECO:0007669"/>
    <property type="project" value="UniProtKB-SubCell"/>
</dbReference>
<dbReference type="GO" id="GO:0016151">
    <property type="term" value="F:nickel cation binding"/>
    <property type="evidence" value="ECO:0007669"/>
    <property type="project" value="UniProtKB-UniRule"/>
</dbReference>
<keyword evidence="1 2" id="KW-0143">Chaperone</keyword>